<comment type="caution">
    <text evidence="1">The sequence shown here is derived from an EMBL/GenBank/DDBJ whole genome shotgun (WGS) entry which is preliminary data.</text>
</comment>
<organism evidence="1 2">
    <name type="scientific">Clavibacter michiganensis</name>
    <dbReference type="NCBI Taxonomy" id="28447"/>
    <lineage>
        <taxon>Bacteria</taxon>
        <taxon>Bacillati</taxon>
        <taxon>Actinomycetota</taxon>
        <taxon>Actinomycetes</taxon>
        <taxon>Micrococcales</taxon>
        <taxon>Microbacteriaceae</taxon>
        <taxon>Clavibacter</taxon>
    </lineage>
</organism>
<name>A0A251XXS9_9MICO</name>
<evidence type="ECO:0000313" key="1">
    <source>
        <dbReference type="EMBL" id="OUE10321.1"/>
    </source>
</evidence>
<dbReference type="AlphaFoldDB" id="A0A251XXS9"/>
<proteinExistence type="predicted"/>
<evidence type="ECO:0000313" key="2">
    <source>
        <dbReference type="Proteomes" id="UP000195106"/>
    </source>
</evidence>
<reference evidence="1 2" key="1">
    <citation type="submission" date="2016-08" db="EMBL/GenBank/DDBJ databases">
        <title>Genome sequence of Clavibacter michiganensis spp. strain CASJ009.</title>
        <authorList>
            <person name="Thapa S.P."/>
            <person name="Coaker G."/>
        </authorList>
    </citation>
    <scope>NUCLEOTIDE SEQUENCE [LARGE SCALE GENOMIC DNA]</scope>
    <source>
        <strain evidence="1">CASJ009</strain>
    </source>
</reference>
<dbReference type="EMBL" id="MDHJ01000001">
    <property type="protein sequence ID" value="OUE10321.1"/>
    <property type="molecule type" value="Genomic_DNA"/>
</dbReference>
<dbReference type="Gene3D" id="3.40.50.300">
    <property type="entry name" value="P-loop containing nucleotide triphosphate hydrolases"/>
    <property type="match status" value="1"/>
</dbReference>
<protein>
    <submittedName>
        <fullName evidence="1">Tunicamycin resistance protein</fullName>
    </submittedName>
</protein>
<dbReference type="Proteomes" id="UP000195106">
    <property type="component" value="Unassembled WGS sequence"/>
</dbReference>
<gene>
    <name evidence="1" type="primary">tmrB_2</name>
    <name evidence="1" type="ORF">CMsap09_15340</name>
</gene>
<accession>A0A251XXS9</accession>
<dbReference type="InterPro" id="IPR027417">
    <property type="entry name" value="P-loop_NTPase"/>
</dbReference>
<sequence length="193" mass="21173">MLIWINGTFGVGKTQAADSLRRRLPGSVVADPEQVGFGIHRMQPPALRGDFQDTPWWEPAVTGILLDVLARHPGDVIVPMALVDAGRHARMLGALRDAGHDVRHVTLLASDETVLRRLRTRLEGPDGWAAAQLPRTAALRGLRFADHVPTDGLTHAQVVEAVARVAGVRIGPDRTAPLRRAVERMRVRIARIR</sequence>
<dbReference type="SUPFAM" id="SSF52540">
    <property type="entry name" value="P-loop containing nucleoside triphosphate hydrolases"/>
    <property type="match status" value="1"/>
</dbReference>
<dbReference type="Pfam" id="PF13671">
    <property type="entry name" value="AAA_33"/>
    <property type="match status" value="1"/>
</dbReference>